<evidence type="ECO:0000313" key="4">
    <source>
        <dbReference type="Proteomes" id="UP000436088"/>
    </source>
</evidence>
<feature type="compositionally biased region" description="Polar residues" evidence="1">
    <location>
        <begin position="117"/>
        <end position="126"/>
    </location>
</feature>
<dbReference type="AlphaFoldDB" id="A0A6A2X0P3"/>
<accession>A0A6A2X0P3</accession>
<feature type="compositionally biased region" description="Basic and acidic residues" evidence="1">
    <location>
        <begin position="103"/>
        <end position="115"/>
    </location>
</feature>
<comment type="caution">
    <text evidence="3">The sequence shown here is derived from an EMBL/GenBank/DDBJ whole genome shotgun (WGS) entry which is preliminary data.</text>
</comment>
<protein>
    <submittedName>
        <fullName evidence="3">2-oxoglutarate (2OG) and Fe(II)-dependent oxygenase superfamily protein</fullName>
    </submittedName>
</protein>
<name>A0A6A2X0P3_HIBSY</name>
<dbReference type="Proteomes" id="UP000436088">
    <property type="component" value="Unassembled WGS sequence"/>
</dbReference>
<feature type="chain" id="PRO_5025583730" evidence="2">
    <location>
        <begin position="19"/>
        <end position="126"/>
    </location>
</feature>
<reference evidence="3" key="1">
    <citation type="submission" date="2019-09" db="EMBL/GenBank/DDBJ databases">
        <title>Draft genome information of white flower Hibiscus syriacus.</title>
        <authorList>
            <person name="Kim Y.-M."/>
        </authorList>
    </citation>
    <scope>NUCLEOTIDE SEQUENCE [LARGE SCALE GENOMIC DNA]</scope>
    <source>
        <strain evidence="3">YM2019G1</strain>
    </source>
</reference>
<keyword evidence="2" id="KW-0732">Signal</keyword>
<dbReference type="OrthoDB" id="1930788at2759"/>
<evidence type="ECO:0000313" key="3">
    <source>
        <dbReference type="EMBL" id="KAE8667881.1"/>
    </source>
</evidence>
<sequence>MIRFFPLVCMGIFAVAKAKTSMLREAKRSFDRPLSKIVSVDRETIEKYRKSSSKGNDIKDSWSWVPHPRSGIYFPEGHEWVMKDVPEGAASLDQTYWLRNVDGVDRPEPSDREYFPSDQQHSHANI</sequence>
<feature type="region of interest" description="Disordered" evidence="1">
    <location>
        <begin position="103"/>
        <end position="126"/>
    </location>
</feature>
<feature type="signal peptide" evidence="2">
    <location>
        <begin position="1"/>
        <end position="18"/>
    </location>
</feature>
<evidence type="ECO:0000256" key="2">
    <source>
        <dbReference type="SAM" id="SignalP"/>
    </source>
</evidence>
<dbReference type="PANTHER" id="PTHR35109">
    <property type="entry name" value="GLUTAMATE RACEMASE"/>
    <property type="match status" value="1"/>
</dbReference>
<dbReference type="EMBL" id="VEPZ02001563">
    <property type="protein sequence ID" value="KAE8667881.1"/>
    <property type="molecule type" value="Genomic_DNA"/>
</dbReference>
<dbReference type="PANTHER" id="PTHR35109:SF1">
    <property type="entry name" value="GLUTAMATE RACEMASE"/>
    <property type="match status" value="1"/>
</dbReference>
<keyword evidence="4" id="KW-1185">Reference proteome</keyword>
<evidence type="ECO:0000256" key="1">
    <source>
        <dbReference type="SAM" id="MobiDB-lite"/>
    </source>
</evidence>
<gene>
    <name evidence="3" type="ORF">F3Y22_tig00112354pilonHSYRG00059</name>
</gene>
<organism evidence="3 4">
    <name type="scientific">Hibiscus syriacus</name>
    <name type="common">Rose of Sharon</name>
    <dbReference type="NCBI Taxonomy" id="106335"/>
    <lineage>
        <taxon>Eukaryota</taxon>
        <taxon>Viridiplantae</taxon>
        <taxon>Streptophyta</taxon>
        <taxon>Embryophyta</taxon>
        <taxon>Tracheophyta</taxon>
        <taxon>Spermatophyta</taxon>
        <taxon>Magnoliopsida</taxon>
        <taxon>eudicotyledons</taxon>
        <taxon>Gunneridae</taxon>
        <taxon>Pentapetalae</taxon>
        <taxon>rosids</taxon>
        <taxon>malvids</taxon>
        <taxon>Malvales</taxon>
        <taxon>Malvaceae</taxon>
        <taxon>Malvoideae</taxon>
        <taxon>Hibiscus</taxon>
    </lineage>
</organism>
<proteinExistence type="predicted"/>